<dbReference type="InterPro" id="IPR000850">
    <property type="entry name" value="Adenylat/UMP-CMP_kin"/>
</dbReference>
<dbReference type="NCBIfam" id="TIGR01351">
    <property type="entry name" value="adk"/>
    <property type="match status" value="1"/>
</dbReference>
<keyword evidence="8" id="KW-0963">Cytoplasm</keyword>
<dbReference type="EC" id="2.7.4.3" evidence="8 10"/>
<organism evidence="12 13">
    <name type="scientific">Sulfobacillus acidophilus</name>
    <dbReference type="NCBI Taxonomy" id="53633"/>
    <lineage>
        <taxon>Bacteria</taxon>
        <taxon>Bacillati</taxon>
        <taxon>Bacillota</taxon>
        <taxon>Clostridia</taxon>
        <taxon>Eubacteriales</taxon>
        <taxon>Clostridiales Family XVII. Incertae Sedis</taxon>
        <taxon>Sulfobacillus</taxon>
    </lineage>
</organism>
<feature type="binding site" evidence="8">
    <location>
        <begin position="57"/>
        <end position="59"/>
    </location>
    <ligand>
        <name>AMP</name>
        <dbReference type="ChEBI" id="CHEBI:456215"/>
    </ligand>
</feature>
<comment type="caution">
    <text evidence="12">The sequence shown here is derived from an EMBL/GenBank/DDBJ whole genome shotgun (WGS) entry which is preliminary data.</text>
</comment>
<feature type="binding site" evidence="8">
    <location>
        <position position="31"/>
    </location>
    <ligand>
        <name>AMP</name>
        <dbReference type="ChEBI" id="CHEBI:456215"/>
    </ligand>
</feature>
<comment type="pathway">
    <text evidence="8">Purine metabolism; AMP biosynthesis via salvage pathway; AMP from ADP: step 1/1.</text>
</comment>
<comment type="catalytic activity">
    <reaction evidence="8 10">
        <text>AMP + ATP = 2 ADP</text>
        <dbReference type="Rhea" id="RHEA:12973"/>
        <dbReference type="ChEBI" id="CHEBI:30616"/>
        <dbReference type="ChEBI" id="CHEBI:456215"/>
        <dbReference type="ChEBI" id="CHEBI:456216"/>
        <dbReference type="EC" id="2.7.4.3"/>
    </reaction>
</comment>
<evidence type="ECO:0000256" key="10">
    <source>
        <dbReference type="RuleBase" id="RU003331"/>
    </source>
</evidence>
<comment type="subcellular location">
    <subcellularLocation>
        <location evidence="8 10">Cytoplasm</location>
    </subcellularLocation>
</comment>
<feature type="binding site" evidence="8">
    <location>
        <position position="133"/>
    </location>
    <ligand>
        <name>Zn(2+)</name>
        <dbReference type="ChEBI" id="CHEBI:29105"/>
        <note>structural</note>
    </ligand>
</feature>
<dbReference type="Pfam" id="PF00406">
    <property type="entry name" value="ADK"/>
    <property type="match status" value="1"/>
</dbReference>
<dbReference type="GO" id="GO:0005524">
    <property type="term" value="F:ATP binding"/>
    <property type="evidence" value="ECO:0007669"/>
    <property type="project" value="UniProtKB-UniRule"/>
</dbReference>
<feature type="binding site" evidence="8">
    <location>
        <position position="36"/>
    </location>
    <ligand>
        <name>AMP</name>
        <dbReference type="ChEBI" id="CHEBI:456215"/>
    </ligand>
</feature>
<evidence type="ECO:0000313" key="13">
    <source>
        <dbReference type="Proteomes" id="UP000241848"/>
    </source>
</evidence>
<evidence type="ECO:0000256" key="8">
    <source>
        <dbReference type="HAMAP-Rule" id="MF_00235"/>
    </source>
</evidence>
<dbReference type="PROSITE" id="PS00113">
    <property type="entry name" value="ADENYLATE_KINASE"/>
    <property type="match status" value="1"/>
</dbReference>
<keyword evidence="7 8" id="KW-0067">ATP-binding</keyword>
<dbReference type="InterPro" id="IPR027417">
    <property type="entry name" value="P-loop_NTPase"/>
</dbReference>
<feature type="region of interest" description="LID" evidence="8">
    <location>
        <begin position="126"/>
        <end position="163"/>
    </location>
</feature>
<evidence type="ECO:0000313" key="12">
    <source>
        <dbReference type="EMBL" id="PSR21383.1"/>
    </source>
</evidence>
<dbReference type="GO" id="GO:0005737">
    <property type="term" value="C:cytoplasm"/>
    <property type="evidence" value="ECO:0007669"/>
    <property type="project" value="UniProtKB-SubCell"/>
</dbReference>
<comment type="subunit">
    <text evidence="8 10">Monomer.</text>
</comment>
<dbReference type="FunFam" id="3.40.50.300:FF:000106">
    <property type="entry name" value="Adenylate kinase mitochondrial"/>
    <property type="match status" value="1"/>
</dbReference>
<keyword evidence="1 8" id="KW-0808">Transferase</keyword>
<dbReference type="HAMAP" id="MF_00235">
    <property type="entry name" value="Adenylate_kinase_Adk"/>
    <property type="match status" value="1"/>
</dbReference>
<keyword evidence="2 8" id="KW-0479">Metal-binding</keyword>
<gene>
    <name evidence="8" type="primary">adk</name>
    <name evidence="12" type="ORF">C7B45_11000</name>
</gene>
<dbReference type="Pfam" id="PF05191">
    <property type="entry name" value="ADK_lid"/>
    <property type="match status" value="1"/>
</dbReference>
<dbReference type="SUPFAM" id="SSF52540">
    <property type="entry name" value="P-loop containing nucleoside triphosphate hydrolases"/>
    <property type="match status" value="1"/>
</dbReference>
<dbReference type="CDD" id="cd01428">
    <property type="entry name" value="ADK"/>
    <property type="match status" value="1"/>
</dbReference>
<feature type="binding site" evidence="8">
    <location>
        <position position="153"/>
    </location>
    <ligand>
        <name>Zn(2+)</name>
        <dbReference type="ChEBI" id="CHEBI:29105"/>
        <note>structural</note>
    </ligand>
</feature>
<feature type="binding site" evidence="8">
    <location>
        <position position="160"/>
    </location>
    <ligand>
        <name>AMP</name>
        <dbReference type="ChEBI" id="CHEBI:456215"/>
    </ligand>
</feature>
<dbReference type="GO" id="GO:0044209">
    <property type="term" value="P:AMP salvage"/>
    <property type="evidence" value="ECO:0007669"/>
    <property type="project" value="UniProtKB-UniRule"/>
</dbReference>
<dbReference type="EMBL" id="PXYV01000035">
    <property type="protein sequence ID" value="PSR21383.1"/>
    <property type="molecule type" value="Genomic_DNA"/>
</dbReference>
<dbReference type="NCBIfam" id="NF001380">
    <property type="entry name" value="PRK00279.1-2"/>
    <property type="match status" value="1"/>
</dbReference>
<feature type="domain" description="Adenylate kinase active site lid" evidence="11">
    <location>
        <begin position="127"/>
        <end position="162"/>
    </location>
</feature>
<comment type="caution">
    <text evidence="8">Lacks conserved residue(s) required for the propagation of feature annotation.</text>
</comment>
<dbReference type="PRINTS" id="PR00094">
    <property type="entry name" value="ADENYLTKNASE"/>
</dbReference>
<dbReference type="InterPro" id="IPR007862">
    <property type="entry name" value="Adenylate_kinase_lid-dom"/>
</dbReference>
<comment type="function">
    <text evidence="8">Catalyzes the reversible transfer of the terminal phosphate group between ATP and AMP. Plays an important role in cellular energy homeostasis and in adenine nucleotide metabolism.</text>
</comment>
<evidence type="ECO:0000256" key="2">
    <source>
        <dbReference type="ARBA" id="ARBA00022723"/>
    </source>
</evidence>
<feature type="binding site" evidence="8">
    <location>
        <position position="127"/>
    </location>
    <ligand>
        <name>ATP</name>
        <dbReference type="ChEBI" id="CHEBI:30616"/>
    </ligand>
</feature>
<reference evidence="12 13" key="1">
    <citation type="journal article" date="2014" name="BMC Genomics">
        <title>Comparison of environmental and isolate Sulfobacillus genomes reveals diverse carbon, sulfur, nitrogen, and hydrogen metabolisms.</title>
        <authorList>
            <person name="Justice N.B."/>
            <person name="Norman A."/>
            <person name="Brown C.T."/>
            <person name="Singh A."/>
            <person name="Thomas B.C."/>
            <person name="Banfield J.F."/>
        </authorList>
    </citation>
    <scope>NUCLEOTIDE SEQUENCE [LARGE SCALE GENOMIC DNA]</scope>
    <source>
        <strain evidence="12">AMDSBA3</strain>
    </source>
</reference>
<dbReference type="Gene3D" id="3.40.50.300">
    <property type="entry name" value="P-loop containing nucleotide triphosphate hydrolases"/>
    <property type="match status" value="1"/>
</dbReference>
<feature type="region of interest" description="NMP" evidence="8">
    <location>
        <begin position="30"/>
        <end position="59"/>
    </location>
</feature>
<proteinExistence type="inferred from homology"/>
<dbReference type="InterPro" id="IPR006259">
    <property type="entry name" value="Adenyl_kin_sub"/>
</dbReference>
<dbReference type="Proteomes" id="UP000241848">
    <property type="component" value="Unassembled WGS sequence"/>
</dbReference>
<dbReference type="AlphaFoldDB" id="A0A2T2WGM0"/>
<keyword evidence="5 8" id="KW-0418">Kinase</keyword>
<protein>
    <recommendedName>
        <fullName evidence="8 10">Adenylate kinase</fullName>
        <shortName evidence="8">AK</shortName>
        <ecNumber evidence="8 10">2.7.4.3</ecNumber>
    </recommendedName>
    <alternativeName>
        <fullName evidence="8">ATP-AMP transphosphorylase</fullName>
    </alternativeName>
    <alternativeName>
        <fullName evidence="8">ATP:AMP phosphotransferase</fullName>
    </alternativeName>
    <alternativeName>
        <fullName evidence="8">Adenylate monophosphate kinase</fullName>
    </alternativeName>
</protein>
<feature type="binding site" evidence="8">
    <location>
        <position position="199"/>
    </location>
    <ligand>
        <name>ATP</name>
        <dbReference type="ChEBI" id="CHEBI:30616"/>
    </ligand>
</feature>
<comment type="domain">
    <text evidence="8">Consists of three domains, a large central CORE domain and two small peripheral domains, NMPbind and LID, which undergo movements during catalysis. The LID domain closes over the site of phosphoryl transfer upon ATP binding. Assembling and dissambling the active center during each catalytic cycle provides an effective means to prevent ATP hydrolysis. Some bacteria have evolved a zinc-coordinating structure that stabilizes the LID domain.</text>
</comment>
<evidence type="ECO:0000256" key="9">
    <source>
        <dbReference type="RuleBase" id="RU003330"/>
    </source>
</evidence>
<feature type="binding site" evidence="8">
    <location>
        <begin position="85"/>
        <end position="88"/>
    </location>
    <ligand>
        <name>AMP</name>
        <dbReference type="ChEBI" id="CHEBI:456215"/>
    </ligand>
</feature>
<keyword evidence="4 8" id="KW-0547">Nucleotide-binding</keyword>
<feature type="binding site" evidence="8">
    <location>
        <begin position="10"/>
        <end position="15"/>
    </location>
    <ligand>
        <name>ATP</name>
        <dbReference type="ChEBI" id="CHEBI:30616"/>
    </ligand>
</feature>
<evidence type="ECO:0000256" key="3">
    <source>
        <dbReference type="ARBA" id="ARBA00022727"/>
    </source>
</evidence>
<evidence type="ECO:0000259" key="11">
    <source>
        <dbReference type="Pfam" id="PF05191"/>
    </source>
</evidence>
<evidence type="ECO:0000256" key="6">
    <source>
        <dbReference type="ARBA" id="ARBA00022833"/>
    </source>
</evidence>
<dbReference type="GO" id="GO:0004017">
    <property type="term" value="F:AMP kinase activity"/>
    <property type="evidence" value="ECO:0007669"/>
    <property type="project" value="UniProtKB-UniRule"/>
</dbReference>
<dbReference type="InterPro" id="IPR033690">
    <property type="entry name" value="Adenylat_kinase_CS"/>
</dbReference>
<feature type="binding site" evidence="8">
    <location>
        <position position="92"/>
    </location>
    <ligand>
        <name>AMP</name>
        <dbReference type="ChEBI" id="CHEBI:456215"/>
    </ligand>
</feature>
<evidence type="ECO:0000256" key="1">
    <source>
        <dbReference type="ARBA" id="ARBA00022679"/>
    </source>
</evidence>
<evidence type="ECO:0000256" key="7">
    <source>
        <dbReference type="ARBA" id="ARBA00022840"/>
    </source>
</evidence>
<keyword evidence="3 8" id="KW-0545">Nucleotide biosynthesis</keyword>
<comment type="similarity">
    <text evidence="8 9">Belongs to the adenylate kinase family.</text>
</comment>
<evidence type="ECO:0000256" key="5">
    <source>
        <dbReference type="ARBA" id="ARBA00022777"/>
    </source>
</evidence>
<feature type="binding site" evidence="8">
    <location>
        <position position="130"/>
    </location>
    <ligand>
        <name>Zn(2+)</name>
        <dbReference type="ChEBI" id="CHEBI:29105"/>
        <note>structural</note>
    </ligand>
</feature>
<sequence>MQIVLLGPPGSGKGTQAKILARQLGVPHISTGDLFRQHLHEGTPLGVAARRYLDAGTLVPDDVTESMVRARIQEPDARVGFILDGFPRNLSQAQHFETILSDLERALSVVIYLAVQRHTLMMRLTGRRVCPQCGALYHVQFNPPLTQGLCNVCGAQLAQRPDDREDTVATRLSVYDAETKPLIDFYRQRGLLQEIDGELPVDAVTQSIGGALAMSHD</sequence>
<dbReference type="UniPathway" id="UPA00588">
    <property type="reaction ID" value="UER00649"/>
</dbReference>
<keyword evidence="6 8" id="KW-0862">Zinc</keyword>
<dbReference type="NCBIfam" id="NF001381">
    <property type="entry name" value="PRK00279.1-3"/>
    <property type="match status" value="1"/>
</dbReference>
<evidence type="ECO:0000256" key="4">
    <source>
        <dbReference type="ARBA" id="ARBA00022741"/>
    </source>
</evidence>
<dbReference type="PANTHER" id="PTHR23359">
    <property type="entry name" value="NUCLEOTIDE KINASE"/>
    <property type="match status" value="1"/>
</dbReference>
<dbReference type="NCBIfam" id="NF011100">
    <property type="entry name" value="PRK14527.1"/>
    <property type="match status" value="1"/>
</dbReference>
<feature type="binding site" evidence="8">
    <location>
        <position position="171"/>
    </location>
    <ligand>
        <name>AMP</name>
        <dbReference type="ChEBI" id="CHEBI:456215"/>
    </ligand>
</feature>
<accession>A0A2T2WGM0</accession>
<dbReference type="GO" id="GO:0008270">
    <property type="term" value="F:zinc ion binding"/>
    <property type="evidence" value="ECO:0007669"/>
    <property type="project" value="UniProtKB-UniRule"/>
</dbReference>
<feature type="binding site" evidence="8">
    <location>
        <position position="150"/>
    </location>
    <ligand>
        <name>Zn(2+)</name>
        <dbReference type="ChEBI" id="CHEBI:29105"/>
        <note>structural</note>
    </ligand>
</feature>
<name>A0A2T2WGM0_9FIRM</name>